<proteinExistence type="predicted"/>
<dbReference type="SMART" id="SM00501">
    <property type="entry name" value="BRIGHT"/>
    <property type="match status" value="1"/>
</dbReference>
<reference evidence="10 11" key="1">
    <citation type="submission" date="2019-04" db="EMBL/GenBank/DDBJ databases">
        <title>An improved genome assembly and genetic linkage map for asparagus bean, Vigna unguiculata ssp. sesquipedialis.</title>
        <authorList>
            <person name="Xia Q."/>
            <person name="Zhang R."/>
            <person name="Dong Y."/>
        </authorList>
    </citation>
    <scope>NUCLEOTIDE SEQUENCE [LARGE SCALE GENOMIC DNA]</scope>
    <source>
        <tissue evidence="10">Leaf</tissue>
    </source>
</reference>
<dbReference type="Proteomes" id="UP000501690">
    <property type="component" value="Linkage Group LG11"/>
</dbReference>
<feature type="DNA-binding region" description="HMG box" evidence="6">
    <location>
        <begin position="241"/>
        <end position="308"/>
    </location>
</feature>
<dbReference type="CDD" id="cd16872">
    <property type="entry name" value="ARID_HMGB9-like"/>
    <property type="match status" value="1"/>
</dbReference>
<dbReference type="Gene3D" id="1.10.150.60">
    <property type="entry name" value="ARID DNA-binding domain"/>
    <property type="match status" value="1"/>
</dbReference>
<sequence length="322" mass="37151">MSSVSETHAGEDGKHYPAPLAPHDDVVRDSSLFWDTLRRFHFLMGTKFMIPVIGGKELDLHVLYVEVTRRSGYEKVVAEKKWREVGSIFKFSATTTSASFVLRKHYLSLLYHYEQVHFFKARGSVYTPSTDAFSGNSPSWRPELAIVEYSPKPSNSSSESRAEETSCLSGNGTIEGKFECGYLVSVKLGSEVLRGVLYHPEKMVAPPSIPQHENAIVPFKSKGNRSGRRRRNKRRWDPNYPKPNRSGYNFFFAEKHYSLKALYPNREREFTKMIGQSWNSLSPEERMVYQNIGLRDKERYKRELTEYKEKMKLRQTSEVGLP</sequence>
<dbReference type="PANTHER" id="PTHR46691">
    <property type="entry name" value="HIGH MOBILITY GROUP B PROTEIN 9"/>
    <property type="match status" value="1"/>
</dbReference>
<dbReference type="SUPFAM" id="SSF46774">
    <property type="entry name" value="ARID-like"/>
    <property type="match status" value="1"/>
</dbReference>
<evidence type="ECO:0000313" key="11">
    <source>
        <dbReference type="Proteomes" id="UP000501690"/>
    </source>
</evidence>
<protein>
    <recommendedName>
        <fullName evidence="12">High mobility group B protein 9</fullName>
    </recommendedName>
</protein>
<evidence type="ECO:0000259" key="8">
    <source>
        <dbReference type="PROSITE" id="PS50118"/>
    </source>
</evidence>
<dbReference type="InterPro" id="IPR036910">
    <property type="entry name" value="HMG_box_dom_sf"/>
</dbReference>
<dbReference type="GO" id="GO:0003677">
    <property type="term" value="F:DNA binding"/>
    <property type="evidence" value="ECO:0007669"/>
    <property type="project" value="UniProtKB-UniRule"/>
</dbReference>
<gene>
    <name evidence="10" type="ORF">DEO72_LG11g3751</name>
</gene>
<comment type="function">
    <text evidence="5">Binds preferentially DNA with A/T-rich content.</text>
</comment>
<dbReference type="InterPro" id="IPR001606">
    <property type="entry name" value="ARID_dom"/>
</dbReference>
<evidence type="ECO:0000256" key="5">
    <source>
        <dbReference type="ARBA" id="ARBA00054600"/>
    </source>
</evidence>
<dbReference type="GO" id="GO:0005634">
    <property type="term" value="C:nucleus"/>
    <property type="evidence" value="ECO:0007669"/>
    <property type="project" value="UniProtKB-UniRule"/>
</dbReference>
<dbReference type="PANTHER" id="PTHR46691:SF1">
    <property type="entry name" value="AT-RICH INTERACTIVE DOMAIN-CONTAINING PROTEIN 2"/>
    <property type="match status" value="1"/>
</dbReference>
<evidence type="ECO:0000256" key="3">
    <source>
        <dbReference type="ARBA" id="ARBA00023163"/>
    </source>
</evidence>
<dbReference type="InterPro" id="IPR036431">
    <property type="entry name" value="ARID_dom_sf"/>
</dbReference>
<keyword evidence="1" id="KW-0805">Transcription regulation</keyword>
<feature type="compositionally biased region" description="Basic residues" evidence="7">
    <location>
        <begin position="222"/>
        <end position="234"/>
    </location>
</feature>
<keyword evidence="3" id="KW-0804">Transcription</keyword>
<feature type="region of interest" description="Disordered" evidence="7">
    <location>
        <begin position="213"/>
        <end position="241"/>
    </location>
</feature>
<organism evidence="10 11">
    <name type="scientific">Vigna unguiculata</name>
    <name type="common">Cowpea</name>
    <dbReference type="NCBI Taxonomy" id="3917"/>
    <lineage>
        <taxon>Eukaryota</taxon>
        <taxon>Viridiplantae</taxon>
        <taxon>Streptophyta</taxon>
        <taxon>Embryophyta</taxon>
        <taxon>Tracheophyta</taxon>
        <taxon>Spermatophyta</taxon>
        <taxon>Magnoliopsida</taxon>
        <taxon>eudicotyledons</taxon>
        <taxon>Gunneridae</taxon>
        <taxon>Pentapetalae</taxon>
        <taxon>rosids</taxon>
        <taxon>fabids</taxon>
        <taxon>Fabales</taxon>
        <taxon>Fabaceae</taxon>
        <taxon>Papilionoideae</taxon>
        <taxon>50 kb inversion clade</taxon>
        <taxon>NPAAA clade</taxon>
        <taxon>indigoferoid/millettioid clade</taxon>
        <taxon>Phaseoleae</taxon>
        <taxon>Vigna</taxon>
    </lineage>
</organism>
<dbReference type="FunFam" id="1.10.150.60:FF:000022">
    <property type="entry name" value="High mobility group B protein 15"/>
    <property type="match status" value="1"/>
</dbReference>
<dbReference type="CDD" id="cd22009">
    <property type="entry name" value="HMG-box_AtHMGB9-like"/>
    <property type="match status" value="1"/>
</dbReference>
<evidence type="ECO:0000259" key="9">
    <source>
        <dbReference type="PROSITE" id="PS51011"/>
    </source>
</evidence>
<dbReference type="AlphaFoldDB" id="A0A4D6NUQ3"/>
<evidence type="ECO:0000256" key="2">
    <source>
        <dbReference type="ARBA" id="ARBA00023125"/>
    </source>
</evidence>
<name>A0A4D6NUQ3_VIGUN</name>
<dbReference type="SMART" id="SM01014">
    <property type="entry name" value="ARID"/>
    <property type="match status" value="1"/>
</dbReference>
<dbReference type="Gene3D" id="1.10.30.10">
    <property type="entry name" value="High mobility group box domain"/>
    <property type="match status" value="1"/>
</dbReference>
<accession>A0A4D6NUQ3</accession>
<evidence type="ECO:0000256" key="6">
    <source>
        <dbReference type="PROSITE-ProRule" id="PRU00267"/>
    </source>
</evidence>
<keyword evidence="2 6" id="KW-0238">DNA-binding</keyword>
<keyword evidence="11" id="KW-1185">Reference proteome</keyword>
<evidence type="ECO:0000256" key="7">
    <source>
        <dbReference type="SAM" id="MobiDB-lite"/>
    </source>
</evidence>
<evidence type="ECO:0008006" key="12">
    <source>
        <dbReference type="Google" id="ProtNLM"/>
    </source>
</evidence>
<keyword evidence="4 6" id="KW-0539">Nucleus</keyword>
<feature type="domain" description="HMG box" evidence="8">
    <location>
        <begin position="241"/>
        <end position="308"/>
    </location>
</feature>
<evidence type="ECO:0000313" key="10">
    <source>
        <dbReference type="EMBL" id="QCE16732.1"/>
    </source>
</evidence>
<dbReference type="PROSITE" id="PS50118">
    <property type="entry name" value="HMG_BOX_2"/>
    <property type="match status" value="1"/>
</dbReference>
<evidence type="ECO:0000256" key="1">
    <source>
        <dbReference type="ARBA" id="ARBA00023015"/>
    </source>
</evidence>
<feature type="domain" description="ARID" evidence="9">
    <location>
        <begin position="27"/>
        <end position="118"/>
    </location>
</feature>
<dbReference type="InterPro" id="IPR045303">
    <property type="entry name" value="ARID_HMGB9-like"/>
</dbReference>
<dbReference type="GO" id="GO:0010197">
    <property type="term" value="P:polar nucleus fusion"/>
    <property type="evidence" value="ECO:0007669"/>
    <property type="project" value="EnsemblPlants"/>
</dbReference>
<dbReference type="SMART" id="SM00398">
    <property type="entry name" value="HMG"/>
    <property type="match status" value="1"/>
</dbReference>
<dbReference type="EMBL" id="CP039355">
    <property type="protein sequence ID" value="QCE16732.1"/>
    <property type="molecule type" value="Genomic_DNA"/>
</dbReference>
<dbReference type="InterPro" id="IPR009071">
    <property type="entry name" value="HMG_box_dom"/>
</dbReference>
<dbReference type="PROSITE" id="PS51011">
    <property type="entry name" value="ARID"/>
    <property type="match status" value="1"/>
</dbReference>
<dbReference type="SUPFAM" id="SSF47095">
    <property type="entry name" value="HMG-box"/>
    <property type="match status" value="1"/>
</dbReference>
<dbReference type="Gramene" id="Vigun09g257700.1.v1.2">
    <property type="protein sequence ID" value="Vigun09g257700.1.v1.2"/>
    <property type="gene ID" value="Vigun09g257700.v1.2"/>
</dbReference>
<dbReference type="Pfam" id="PF00505">
    <property type="entry name" value="HMG_box"/>
    <property type="match status" value="1"/>
</dbReference>
<dbReference type="OrthoDB" id="338531at2759"/>
<evidence type="ECO:0000256" key="4">
    <source>
        <dbReference type="ARBA" id="ARBA00023242"/>
    </source>
</evidence>
<dbReference type="Pfam" id="PF01388">
    <property type="entry name" value="ARID"/>
    <property type="match status" value="1"/>
</dbReference>